<evidence type="ECO:0000259" key="4">
    <source>
        <dbReference type="Pfam" id="PF21000"/>
    </source>
</evidence>
<dbReference type="GO" id="GO:0031422">
    <property type="term" value="C:RecQ family helicase-topoisomerase III complex"/>
    <property type="evidence" value="ECO:0007669"/>
    <property type="project" value="TreeGrafter"/>
</dbReference>
<gene>
    <name evidence="5" type="ORF">M406DRAFT_323304</name>
</gene>
<dbReference type="RefSeq" id="XP_040774730.1">
    <property type="nucleotide sequence ID" value="XM_040919758.1"/>
</dbReference>
<dbReference type="InterPro" id="IPR042470">
    <property type="entry name" value="RMI1_N_C_sf"/>
</dbReference>
<dbReference type="GO" id="GO:0000724">
    <property type="term" value="P:double-strand break repair via homologous recombination"/>
    <property type="evidence" value="ECO:0007669"/>
    <property type="project" value="TreeGrafter"/>
</dbReference>
<evidence type="ECO:0000313" key="5">
    <source>
        <dbReference type="EMBL" id="KAF3763769.1"/>
    </source>
</evidence>
<keyword evidence="6" id="KW-1185">Reference proteome</keyword>
<dbReference type="PANTHER" id="PTHR14790:SF15">
    <property type="entry name" value="RECQ-MEDIATED GENOME INSTABILITY PROTEIN 1"/>
    <property type="match status" value="1"/>
</dbReference>
<evidence type="ECO:0000256" key="1">
    <source>
        <dbReference type="ARBA" id="ARBA00006395"/>
    </source>
</evidence>
<feature type="domain" description="RecQ mediated genome instability protein 1 OB-fold" evidence="3">
    <location>
        <begin position="69"/>
        <end position="228"/>
    </location>
</feature>
<dbReference type="GeneID" id="63836887"/>
<organism evidence="5 6">
    <name type="scientific">Cryphonectria parasitica (strain ATCC 38755 / EP155)</name>
    <dbReference type="NCBI Taxonomy" id="660469"/>
    <lineage>
        <taxon>Eukaryota</taxon>
        <taxon>Fungi</taxon>
        <taxon>Dikarya</taxon>
        <taxon>Ascomycota</taxon>
        <taxon>Pezizomycotina</taxon>
        <taxon>Sordariomycetes</taxon>
        <taxon>Sordariomycetidae</taxon>
        <taxon>Diaporthales</taxon>
        <taxon>Cryphonectriaceae</taxon>
        <taxon>Cryphonectria-Endothia species complex</taxon>
        <taxon>Cryphonectria</taxon>
    </lineage>
</organism>
<dbReference type="InterPro" id="IPR013894">
    <property type="entry name" value="RMI1_OB"/>
</dbReference>
<dbReference type="Pfam" id="PF21000">
    <property type="entry name" value="RMI1_N_N"/>
    <property type="match status" value="1"/>
</dbReference>
<comment type="similarity">
    <text evidence="1">Belongs to the RMI1 family.</text>
</comment>
<reference evidence="5" key="1">
    <citation type="journal article" date="2020" name="Phytopathology">
        <title>Genome sequence of the chestnut blight fungus Cryphonectria parasitica EP155: A fundamental resource for an archetypical invasive plant pathogen.</title>
        <authorList>
            <person name="Crouch J.A."/>
            <person name="Dawe A."/>
            <person name="Aerts A."/>
            <person name="Barry K."/>
            <person name="Churchill A.C.L."/>
            <person name="Grimwood J."/>
            <person name="Hillman B."/>
            <person name="Milgroom M.G."/>
            <person name="Pangilinan J."/>
            <person name="Smith M."/>
            <person name="Salamov A."/>
            <person name="Schmutz J."/>
            <person name="Yadav J."/>
            <person name="Grigoriev I.V."/>
            <person name="Nuss D."/>
        </authorList>
    </citation>
    <scope>NUCLEOTIDE SEQUENCE</scope>
    <source>
        <strain evidence="5">EP155</strain>
    </source>
</reference>
<dbReference type="AlphaFoldDB" id="A0A9P4XZI6"/>
<accession>A0A9P4XZI6</accession>
<dbReference type="GO" id="GO:0000712">
    <property type="term" value="P:resolution of meiotic recombination intermediates"/>
    <property type="evidence" value="ECO:0007669"/>
    <property type="project" value="TreeGrafter"/>
</dbReference>
<dbReference type="Proteomes" id="UP000803844">
    <property type="component" value="Unassembled WGS sequence"/>
</dbReference>
<dbReference type="Gene3D" id="2.40.50.770">
    <property type="entry name" value="RecQ-mediated genome instability protein Rmi1, C-terminal domain"/>
    <property type="match status" value="1"/>
</dbReference>
<evidence type="ECO:0000256" key="2">
    <source>
        <dbReference type="ARBA" id="ARBA00018987"/>
    </source>
</evidence>
<dbReference type="SMART" id="SM01161">
    <property type="entry name" value="DUF1767"/>
    <property type="match status" value="1"/>
</dbReference>
<proteinExistence type="inferred from homology"/>
<dbReference type="GO" id="GO:0016604">
    <property type="term" value="C:nuclear body"/>
    <property type="evidence" value="ECO:0007669"/>
    <property type="project" value="TreeGrafter"/>
</dbReference>
<dbReference type="InterPro" id="IPR049363">
    <property type="entry name" value="RMI1_N"/>
</dbReference>
<name>A0A9P4XZI6_CRYP1</name>
<sequence length="242" mass="26273">MSLASQILTQLQPHHIPPPSQEWLQTLVSSRNPPPPLNSLVMTAKTRLLASDLTTPGLLDAAKIPTICLPEGVAAPTVKETRLGTDVYVQVVDIENLSKSRWDQVEALEAIERGEQTRGREVIRLPVGGSEGDELAARREGGTTTQADNAGASRNVTHRLLLQDCRRQQVYGLELVRLPEITIGSLNIGSKILLKKGTIVSRGVIMLEPSSCQFLGGKVDAWHKAWTSGLLARLREAARAGD</sequence>
<dbReference type="EMBL" id="MU032349">
    <property type="protein sequence ID" value="KAF3763769.1"/>
    <property type="molecule type" value="Genomic_DNA"/>
</dbReference>
<protein>
    <recommendedName>
        <fullName evidence="2">RecQ-mediated genome instability protein 1</fullName>
    </recommendedName>
</protein>
<evidence type="ECO:0000259" key="3">
    <source>
        <dbReference type="Pfam" id="PF08585"/>
    </source>
</evidence>
<feature type="domain" description="RMI1 N-terminal" evidence="4">
    <location>
        <begin position="15"/>
        <end position="55"/>
    </location>
</feature>
<dbReference type="Pfam" id="PF08585">
    <property type="entry name" value="RMI1_N_C"/>
    <property type="match status" value="1"/>
</dbReference>
<dbReference type="OrthoDB" id="341511at2759"/>
<dbReference type="PANTHER" id="PTHR14790">
    <property type="entry name" value="RECQ-MEDIATED GENOME INSTABILITY PROTEIN 1 RMI1"/>
    <property type="match status" value="1"/>
</dbReference>
<comment type="caution">
    <text evidence="5">The sequence shown here is derived from an EMBL/GenBank/DDBJ whole genome shotgun (WGS) entry which is preliminary data.</text>
</comment>
<evidence type="ECO:0000313" key="6">
    <source>
        <dbReference type="Proteomes" id="UP000803844"/>
    </source>
</evidence>